<dbReference type="OrthoDB" id="1740536at2759"/>
<evidence type="ECO:0000256" key="1">
    <source>
        <dbReference type="SAM" id="MobiDB-lite"/>
    </source>
</evidence>
<dbReference type="Proteomes" id="UP000585474">
    <property type="component" value="Unassembled WGS sequence"/>
</dbReference>
<protein>
    <submittedName>
        <fullName evidence="2">Uncharacterized protein</fullName>
    </submittedName>
</protein>
<reference evidence="2 3" key="1">
    <citation type="submission" date="2019-07" db="EMBL/GenBank/DDBJ databases">
        <title>De Novo Assembly of kiwifruit Actinidia rufa.</title>
        <authorList>
            <person name="Sugita-Konishi S."/>
            <person name="Sato K."/>
            <person name="Mori E."/>
            <person name="Abe Y."/>
            <person name="Kisaki G."/>
            <person name="Hamano K."/>
            <person name="Suezawa K."/>
            <person name="Otani M."/>
            <person name="Fukuda T."/>
            <person name="Manabe T."/>
            <person name="Gomi K."/>
            <person name="Tabuchi M."/>
            <person name="Akimitsu K."/>
            <person name="Kataoka I."/>
        </authorList>
    </citation>
    <scope>NUCLEOTIDE SEQUENCE [LARGE SCALE GENOMIC DNA]</scope>
    <source>
        <strain evidence="3">cv. Fuchu</strain>
    </source>
</reference>
<organism evidence="2 3">
    <name type="scientific">Actinidia rufa</name>
    <dbReference type="NCBI Taxonomy" id="165716"/>
    <lineage>
        <taxon>Eukaryota</taxon>
        <taxon>Viridiplantae</taxon>
        <taxon>Streptophyta</taxon>
        <taxon>Embryophyta</taxon>
        <taxon>Tracheophyta</taxon>
        <taxon>Spermatophyta</taxon>
        <taxon>Magnoliopsida</taxon>
        <taxon>eudicotyledons</taxon>
        <taxon>Gunneridae</taxon>
        <taxon>Pentapetalae</taxon>
        <taxon>asterids</taxon>
        <taxon>Ericales</taxon>
        <taxon>Actinidiaceae</taxon>
        <taxon>Actinidia</taxon>
    </lineage>
</organism>
<sequence>MIYGGHTMNVGDVVEMESHGDDVLKGEVSTKGGVNTMGRGEYGRGENYGRCGQCPKKFELNKGLVKLNLNDVLTSTGDLGDMLTSLTSSVGSLRCSLVDAQRLAGIPMARQGQMNPTIDVVYGKSTIDIFKKKFIVASKSTNGGRGNHETKREYPMVPRTPDEWETKLLPDAQRSSRQKPGWSLLDGKEDCRDATITRLQAEMTRTPTSMMAQRASKPTFITMRPRAKVTPSLWHRANEVVANRILPVRSEAKDQQGGTKGTTHLEMTSGRPNELREHPPKKIKYSRKVKKGMKDREGRVRQGINVVLKEPIYKLLTSIENYNALKIFLDKLIQDGYLREFVDSEKTKTKEANVKPNPRFNRSGDETDNDFRGRPPPMIGGPNHLDLENWNQGEIHIVRQMHKIFLVQPIARKPR</sequence>
<proteinExistence type="predicted"/>
<name>A0A7J0E3N6_9ERIC</name>
<comment type="caution">
    <text evidence="2">The sequence shown here is derived from an EMBL/GenBank/DDBJ whole genome shotgun (WGS) entry which is preliminary data.</text>
</comment>
<dbReference type="EMBL" id="BJWL01000001">
    <property type="protein sequence ID" value="GFY80756.1"/>
    <property type="molecule type" value="Genomic_DNA"/>
</dbReference>
<feature type="region of interest" description="Disordered" evidence="1">
    <location>
        <begin position="251"/>
        <end position="278"/>
    </location>
</feature>
<gene>
    <name evidence="2" type="ORF">Acr_01g0005650</name>
</gene>
<dbReference type="AlphaFoldDB" id="A0A7J0E3N6"/>
<feature type="region of interest" description="Disordered" evidence="1">
    <location>
        <begin position="348"/>
        <end position="381"/>
    </location>
</feature>
<accession>A0A7J0E3N6</accession>
<evidence type="ECO:0000313" key="3">
    <source>
        <dbReference type="Proteomes" id="UP000585474"/>
    </source>
</evidence>
<feature type="compositionally biased region" description="Basic and acidic residues" evidence="1">
    <location>
        <begin position="362"/>
        <end position="373"/>
    </location>
</feature>
<evidence type="ECO:0000313" key="2">
    <source>
        <dbReference type="EMBL" id="GFY80756.1"/>
    </source>
</evidence>
<keyword evidence="3" id="KW-1185">Reference proteome</keyword>